<evidence type="ECO:0000256" key="7">
    <source>
        <dbReference type="ARBA" id="ARBA00030642"/>
    </source>
</evidence>
<dbReference type="PROSITE" id="PS50198">
    <property type="entry name" value="PPIC_PPIASE_2"/>
    <property type="match status" value="1"/>
</dbReference>
<feature type="signal peptide" evidence="10">
    <location>
        <begin position="1"/>
        <end position="26"/>
    </location>
</feature>
<name>A0A4S2HF88_9PROT</name>
<dbReference type="PANTHER" id="PTHR47637:SF1">
    <property type="entry name" value="CHAPERONE SURA"/>
    <property type="match status" value="1"/>
</dbReference>
<feature type="domain" description="PpiC" evidence="11">
    <location>
        <begin position="173"/>
        <end position="272"/>
    </location>
</feature>
<dbReference type="InterPro" id="IPR015391">
    <property type="entry name" value="SurA_N"/>
</dbReference>
<dbReference type="Proteomes" id="UP000305451">
    <property type="component" value="Unassembled WGS sequence"/>
</dbReference>
<dbReference type="InterPro" id="IPR050280">
    <property type="entry name" value="OMP_Chaperone_SurA"/>
</dbReference>
<evidence type="ECO:0000259" key="11">
    <source>
        <dbReference type="PROSITE" id="PS50198"/>
    </source>
</evidence>
<organism evidence="12 13">
    <name type="scientific">Marinicauda pacifica</name>
    <dbReference type="NCBI Taxonomy" id="1133559"/>
    <lineage>
        <taxon>Bacteria</taxon>
        <taxon>Pseudomonadati</taxon>
        <taxon>Pseudomonadota</taxon>
        <taxon>Alphaproteobacteria</taxon>
        <taxon>Maricaulales</taxon>
        <taxon>Maricaulaceae</taxon>
        <taxon>Marinicauda</taxon>
    </lineage>
</organism>
<evidence type="ECO:0000256" key="8">
    <source>
        <dbReference type="ARBA" id="ARBA00031484"/>
    </source>
</evidence>
<dbReference type="AlphaFoldDB" id="A0A4S2HF88"/>
<proteinExistence type="predicted"/>
<evidence type="ECO:0000256" key="2">
    <source>
        <dbReference type="ARBA" id="ARBA00022729"/>
    </source>
</evidence>
<dbReference type="InterPro" id="IPR000297">
    <property type="entry name" value="PPIase_PpiC"/>
</dbReference>
<keyword evidence="6 9" id="KW-0413">Isomerase</keyword>
<dbReference type="OrthoDB" id="9791746at2"/>
<protein>
    <recommendedName>
        <fullName evidence="1">Parvulin-like PPIase</fullName>
    </recommendedName>
    <alternativeName>
        <fullName evidence="7">Peptidyl-prolyl cis-trans isomerase plp</fullName>
    </alternativeName>
    <alternativeName>
        <fullName evidence="8">Rotamase plp</fullName>
    </alternativeName>
</protein>
<sequence length="414" mass="44718">MAFKSLICSLVPAFAAAMLFAAPAPAQQVEGIAAVVNDEPITTLDVRNRMMLILTSAGIQPDEETLARIQEQALDGLIEETLQLQSARDFEVEVEEEEVTESLRDIAARNGSTLEEIDQDLASAGVDIETLRHQIRAEIAWQILVNGRYGSRVRVSDNQIEVARERVIEGASEPQVRLGEILIEAPGSGDTSQAEAAIQTVFQQLSQGAPFPAVARQFSAAPSASAGGDTGWQAISQLSPQVQQIIAQFSQPGQISRPVRVPGGYLIVALIDRRDSSVVEQLELIQITLPGSRITEDARSRLSRAVGSIESCDAVETRVENIEGVLVTDLGTIGANALVDTIRNAVTGLEPVEATPLLETAAGLQSFVLCGRSIEGAGIPSEDQMEDQLRGQQLSLLSRRWLRDLRREATIEIR</sequence>
<dbReference type="InterPro" id="IPR046357">
    <property type="entry name" value="PPIase_dom_sf"/>
</dbReference>
<dbReference type="Pfam" id="PF09312">
    <property type="entry name" value="SurA_N"/>
    <property type="match status" value="1"/>
</dbReference>
<dbReference type="PANTHER" id="PTHR47637">
    <property type="entry name" value="CHAPERONE SURA"/>
    <property type="match status" value="1"/>
</dbReference>
<dbReference type="SUPFAM" id="SSF109998">
    <property type="entry name" value="Triger factor/SurA peptide-binding domain-like"/>
    <property type="match status" value="1"/>
</dbReference>
<dbReference type="Gene3D" id="3.10.50.40">
    <property type="match status" value="1"/>
</dbReference>
<accession>A0A4S2HF88</accession>
<evidence type="ECO:0000256" key="10">
    <source>
        <dbReference type="SAM" id="SignalP"/>
    </source>
</evidence>
<evidence type="ECO:0000313" key="12">
    <source>
        <dbReference type="EMBL" id="TGY94706.1"/>
    </source>
</evidence>
<comment type="caution">
    <text evidence="12">The sequence shown here is derived from an EMBL/GenBank/DDBJ whole genome shotgun (WGS) entry which is preliminary data.</text>
</comment>
<evidence type="ECO:0000256" key="9">
    <source>
        <dbReference type="PROSITE-ProRule" id="PRU00278"/>
    </source>
</evidence>
<dbReference type="Gene3D" id="1.10.4030.10">
    <property type="entry name" value="Porin chaperone SurA, peptide-binding domain"/>
    <property type="match status" value="1"/>
</dbReference>
<evidence type="ECO:0000256" key="3">
    <source>
        <dbReference type="ARBA" id="ARBA00022764"/>
    </source>
</evidence>
<dbReference type="GO" id="GO:0003755">
    <property type="term" value="F:peptidyl-prolyl cis-trans isomerase activity"/>
    <property type="evidence" value="ECO:0007669"/>
    <property type="project" value="UniProtKB-KW"/>
</dbReference>
<dbReference type="EMBL" id="SRXV01000001">
    <property type="protein sequence ID" value="TGY94706.1"/>
    <property type="molecule type" value="Genomic_DNA"/>
</dbReference>
<evidence type="ECO:0000256" key="5">
    <source>
        <dbReference type="ARBA" id="ARBA00023186"/>
    </source>
</evidence>
<keyword evidence="13" id="KW-1185">Reference proteome</keyword>
<keyword evidence="3" id="KW-0574">Periplasm</keyword>
<keyword evidence="5" id="KW-0143">Chaperone</keyword>
<feature type="chain" id="PRO_5020707726" description="Parvulin-like PPIase" evidence="10">
    <location>
        <begin position="27"/>
        <end position="414"/>
    </location>
</feature>
<dbReference type="SUPFAM" id="SSF54534">
    <property type="entry name" value="FKBP-like"/>
    <property type="match status" value="1"/>
</dbReference>
<evidence type="ECO:0000256" key="4">
    <source>
        <dbReference type="ARBA" id="ARBA00023110"/>
    </source>
</evidence>
<evidence type="ECO:0000256" key="1">
    <source>
        <dbReference type="ARBA" id="ARBA00018370"/>
    </source>
</evidence>
<dbReference type="Pfam" id="PF00639">
    <property type="entry name" value="Rotamase"/>
    <property type="match status" value="1"/>
</dbReference>
<dbReference type="RefSeq" id="WP_135943903.1">
    <property type="nucleotide sequence ID" value="NZ_BMEI01000001.1"/>
</dbReference>
<evidence type="ECO:0000256" key="6">
    <source>
        <dbReference type="ARBA" id="ARBA00023235"/>
    </source>
</evidence>
<evidence type="ECO:0000313" key="13">
    <source>
        <dbReference type="Proteomes" id="UP000305451"/>
    </source>
</evidence>
<gene>
    <name evidence="12" type="ORF">E5162_05390</name>
</gene>
<keyword evidence="2 10" id="KW-0732">Signal</keyword>
<keyword evidence="4 9" id="KW-0697">Rotamase</keyword>
<dbReference type="InterPro" id="IPR027304">
    <property type="entry name" value="Trigger_fact/SurA_dom_sf"/>
</dbReference>
<reference evidence="12 13" key="1">
    <citation type="journal article" date="2013" name="Int. J. Syst. Evol. Microbiol.">
        <title>Marinicauda pacifica gen. nov., sp. nov., a prosthecate alphaproteobacterium of the family Hyphomonadaceae isolated from deep seawater.</title>
        <authorList>
            <person name="Zhang X.Y."/>
            <person name="Li G.W."/>
            <person name="Wang C.S."/>
            <person name="Zhang Y.J."/>
            <person name="Xu X.W."/>
            <person name="Li H."/>
            <person name="Liu A."/>
            <person name="Liu C."/>
            <person name="Xie B.B."/>
            <person name="Qin Q.L."/>
            <person name="Xu Z."/>
            <person name="Chen X.L."/>
            <person name="Zhou B.C."/>
            <person name="Zhang Y.Z."/>
        </authorList>
    </citation>
    <scope>NUCLEOTIDE SEQUENCE [LARGE SCALE GENOMIC DNA]</scope>
    <source>
        <strain evidence="12 13">P-1 km-3</strain>
    </source>
</reference>